<feature type="region of interest" description="Disordered" evidence="1">
    <location>
        <begin position="1"/>
        <end position="23"/>
    </location>
</feature>
<sequence length="569" mass="64077">VCNRVVREEEEEKTRVEEEERKRVEKEKETTELIFMPPLLIKILSDAAVPITSITPSTSPSHVRQLIVFPPSSIAGAQALMMNETSMFSPSSTADRVSRSTESPSCSFIHQTKLHLEKPKKEHGEEEGEEKENKFDSLSTTPTEDAVDEEVKREVDEENMKQETSAPVIPFSIVPGKGVGLEETKINGEDMDQLCDEPKKEEGTREIKQEIEEEENFQEQPPALLHYSSSGDVSLIEEDDDDESIPPALIPTLTCEVAAAVKEEVEETLTDISSLPATVSITSKKRVKKWICSKCNCDLKKKAWLTHHEATCGVLDDMVEEASLSVSTRQLRSRVVHASTSQSPLRKPSRSKAHAQAAPSRRQLEAVVKEEVYEEQTGREEEVATPQQIHRRRSSRPATVQPKEEGLDDLLQSRPISPAPKKRRRNPSVQSAGKDEYPVDSATSSLPLPTKRSPSIIAKKVSCPGKDEEEEKKSPYEYEKAEMLRRVMQFRREPSEEFCFVVPATATAVGVTTRRGSLRKEEREEDEDEPLMKSGRGQLRFTREAKVTLPRKRAMPKAMDEPTKRRRGK</sequence>
<feature type="non-terminal residue" evidence="2">
    <location>
        <position position="1"/>
    </location>
</feature>
<feature type="compositionally biased region" description="Basic and acidic residues" evidence="1">
    <location>
        <begin position="362"/>
        <end position="382"/>
    </location>
</feature>
<name>A0AAV5SCD7_9BILA</name>
<organism evidence="2 3">
    <name type="scientific">Pristionchus entomophagus</name>
    <dbReference type="NCBI Taxonomy" id="358040"/>
    <lineage>
        <taxon>Eukaryota</taxon>
        <taxon>Metazoa</taxon>
        <taxon>Ecdysozoa</taxon>
        <taxon>Nematoda</taxon>
        <taxon>Chromadorea</taxon>
        <taxon>Rhabditida</taxon>
        <taxon>Rhabditina</taxon>
        <taxon>Diplogasteromorpha</taxon>
        <taxon>Diplogasteroidea</taxon>
        <taxon>Neodiplogasteridae</taxon>
        <taxon>Pristionchus</taxon>
    </lineage>
</organism>
<dbReference type="AlphaFoldDB" id="A0AAV5SCD7"/>
<feature type="compositionally biased region" description="Basic and acidic residues" evidence="1">
    <location>
        <begin position="12"/>
        <end position="23"/>
    </location>
</feature>
<feature type="region of interest" description="Disordered" evidence="1">
    <location>
        <begin position="114"/>
        <end position="163"/>
    </location>
</feature>
<proteinExistence type="predicted"/>
<comment type="caution">
    <text evidence="2">The sequence shown here is derived from an EMBL/GenBank/DDBJ whole genome shotgun (WGS) entry which is preliminary data.</text>
</comment>
<evidence type="ECO:0000313" key="3">
    <source>
        <dbReference type="Proteomes" id="UP001432027"/>
    </source>
</evidence>
<evidence type="ECO:0000256" key="1">
    <source>
        <dbReference type="SAM" id="MobiDB-lite"/>
    </source>
</evidence>
<feature type="region of interest" description="Disordered" evidence="1">
    <location>
        <begin position="335"/>
        <end position="474"/>
    </location>
</feature>
<accession>A0AAV5SCD7</accession>
<keyword evidence="3" id="KW-1185">Reference proteome</keyword>
<feature type="region of interest" description="Disordered" evidence="1">
    <location>
        <begin position="510"/>
        <end position="569"/>
    </location>
</feature>
<dbReference type="EMBL" id="BTSX01000001">
    <property type="protein sequence ID" value="GMS80688.1"/>
    <property type="molecule type" value="Genomic_DNA"/>
</dbReference>
<reference evidence="2" key="1">
    <citation type="submission" date="2023-10" db="EMBL/GenBank/DDBJ databases">
        <title>Genome assembly of Pristionchus species.</title>
        <authorList>
            <person name="Yoshida K."/>
            <person name="Sommer R.J."/>
        </authorList>
    </citation>
    <scope>NUCLEOTIDE SEQUENCE</scope>
    <source>
        <strain evidence="2">RS0144</strain>
    </source>
</reference>
<protein>
    <submittedName>
        <fullName evidence="2">Uncharacterized protein</fullName>
    </submittedName>
</protein>
<dbReference type="Proteomes" id="UP001432027">
    <property type="component" value="Unassembled WGS sequence"/>
</dbReference>
<evidence type="ECO:0000313" key="2">
    <source>
        <dbReference type="EMBL" id="GMS80688.1"/>
    </source>
</evidence>
<gene>
    <name evidence="2" type="ORF">PENTCL1PPCAC_2863</name>
</gene>
<feature type="compositionally biased region" description="Basic and acidic residues" evidence="1">
    <location>
        <begin position="114"/>
        <end position="124"/>
    </location>
</feature>
<feature type="compositionally biased region" description="Basic and acidic residues" evidence="1">
    <location>
        <begin position="149"/>
        <end position="161"/>
    </location>
</feature>